<evidence type="ECO:0000256" key="4">
    <source>
        <dbReference type="ARBA" id="ARBA00022842"/>
    </source>
</evidence>
<keyword evidence="2 7" id="KW-0808">Transferase</keyword>
<dbReference type="EMBL" id="OU963912">
    <property type="protein sequence ID" value="CAH2984548.1"/>
    <property type="molecule type" value="Genomic_DNA"/>
</dbReference>
<dbReference type="SUPFAM" id="SSF48576">
    <property type="entry name" value="Terpenoid synthases"/>
    <property type="match status" value="1"/>
</dbReference>
<gene>
    <name evidence="8" type="ORF">CHILSU_LOCUS4497</name>
</gene>
<comment type="cofactor">
    <cofactor evidence="1">
        <name>Mg(2+)</name>
        <dbReference type="ChEBI" id="CHEBI:18420"/>
    </cofactor>
</comment>
<dbReference type="SFLD" id="SFLDS00005">
    <property type="entry name" value="Isoprenoid_Synthase_Type_I"/>
    <property type="match status" value="1"/>
</dbReference>
<accession>A0ABN8L3B2</accession>
<dbReference type="PANTHER" id="PTHR11525">
    <property type="entry name" value="FARNESYL-PYROPHOSPHATE SYNTHETASE"/>
    <property type="match status" value="1"/>
</dbReference>
<evidence type="ECO:0000256" key="5">
    <source>
        <dbReference type="ARBA" id="ARBA00033740"/>
    </source>
</evidence>
<dbReference type="PANTHER" id="PTHR11525:SF0">
    <property type="entry name" value="FARNESYL PYROPHOSPHATE SYNTHASE"/>
    <property type="match status" value="1"/>
</dbReference>
<dbReference type="InterPro" id="IPR039702">
    <property type="entry name" value="FPS1-like"/>
</dbReference>
<evidence type="ECO:0000313" key="9">
    <source>
        <dbReference type="Proteomes" id="UP001153292"/>
    </source>
</evidence>
<dbReference type="Gene3D" id="1.10.600.10">
    <property type="entry name" value="Farnesyl Diphosphate Synthase"/>
    <property type="match status" value="1"/>
</dbReference>
<dbReference type="InterPro" id="IPR000092">
    <property type="entry name" value="Polyprenyl_synt"/>
</dbReference>
<dbReference type="CDD" id="cd00685">
    <property type="entry name" value="Trans_IPPS_HT"/>
    <property type="match status" value="1"/>
</dbReference>
<reference evidence="8" key="1">
    <citation type="submission" date="2021-12" db="EMBL/GenBank/DDBJ databases">
        <authorList>
            <person name="King R."/>
        </authorList>
    </citation>
    <scope>NUCLEOTIDE SEQUENCE</scope>
</reference>
<evidence type="ECO:0000313" key="8">
    <source>
        <dbReference type="EMBL" id="CAH2984548.1"/>
    </source>
</evidence>
<dbReference type="InterPro" id="IPR033749">
    <property type="entry name" value="Polyprenyl_synt_CS"/>
</dbReference>
<protein>
    <recommendedName>
        <fullName evidence="6">Farnesyl pyrophosphate synthase</fullName>
    </recommendedName>
</protein>
<evidence type="ECO:0000256" key="1">
    <source>
        <dbReference type="ARBA" id="ARBA00001946"/>
    </source>
</evidence>
<dbReference type="PROSITE" id="PS00723">
    <property type="entry name" value="POLYPRENYL_SYNTHASE_1"/>
    <property type="match status" value="1"/>
</dbReference>
<comment type="similarity">
    <text evidence="7">Belongs to the FPP/GGPP synthase family.</text>
</comment>
<evidence type="ECO:0000256" key="6">
    <source>
        <dbReference type="ARBA" id="ARBA00034546"/>
    </source>
</evidence>
<dbReference type="InterPro" id="IPR008949">
    <property type="entry name" value="Isoprenoid_synthase_dom_sf"/>
</dbReference>
<dbReference type="PROSITE" id="PS00444">
    <property type="entry name" value="POLYPRENYL_SYNTHASE_2"/>
    <property type="match status" value="1"/>
</dbReference>
<evidence type="ECO:0000256" key="3">
    <source>
        <dbReference type="ARBA" id="ARBA00022723"/>
    </source>
</evidence>
<dbReference type="Proteomes" id="UP001153292">
    <property type="component" value="Chromosome 19"/>
</dbReference>
<keyword evidence="4" id="KW-0460">Magnesium</keyword>
<evidence type="ECO:0000256" key="7">
    <source>
        <dbReference type="RuleBase" id="RU004466"/>
    </source>
</evidence>
<keyword evidence="3" id="KW-0479">Metal-binding</keyword>
<name>A0ABN8L3B2_CHISP</name>
<proteinExistence type="inferred from homology"/>
<keyword evidence="9" id="KW-1185">Reference proteome</keyword>
<dbReference type="SFLD" id="SFLDG01017">
    <property type="entry name" value="Polyprenyl_Transferase_Like"/>
    <property type="match status" value="1"/>
</dbReference>
<evidence type="ECO:0000256" key="2">
    <source>
        <dbReference type="ARBA" id="ARBA00022679"/>
    </source>
</evidence>
<comment type="pathway">
    <text evidence="5">Pheromone biosynthesis.</text>
</comment>
<dbReference type="Pfam" id="PF00348">
    <property type="entry name" value="polyprenyl_synt"/>
    <property type="match status" value="1"/>
</dbReference>
<organism evidence="8 9">
    <name type="scientific">Chilo suppressalis</name>
    <name type="common">Asiatic rice borer moth</name>
    <dbReference type="NCBI Taxonomy" id="168631"/>
    <lineage>
        <taxon>Eukaryota</taxon>
        <taxon>Metazoa</taxon>
        <taxon>Ecdysozoa</taxon>
        <taxon>Arthropoda</taxon>
        <taxon>Hexapoda</taxon>
        <taxon>Insecta</taxon>
        <taxon>Pterygota</taxon>
        <taxon>Neoptera</taxon>
        <taxon>Endopterygota</taxon>
        <taxon>Lepidoptera</taxon>
        <taxon>Glossata</taxon>
        <taxon>Ditrysia</taxon>
        <taxon>Pyraloidea</taxon>
        <taxon>Crambidae</taxon>
        <taxon>Crambinae</taxon>
        <taxon>Chilo</taxon>
    </lineage>
</organism>
<sequence length="386" mass="44747">MSSSVYFRSMNKISKLYFLQSPVKRSVQNVNTIRMLANISISKKKEKETFINIFPLLTETLIKSPKFAKHPQIGNWMKKILEYNMCGGKQSRGLATVYTYEMIEKPENITEESMKLARIMGWCVEMLHTHLVLFDDIMDGSTTRRGVSCWYRLPDVGLGAINDAVLLHMAMFHILKIHFSQRSCYVKILDVFHDTLLNTSIGQHYDYMMAHRNKNDYTQFTIERYRIIADNKTAYYTFKLPVCLGLLLADKTDHETHKLAEDVTMEIGQFFQIQDDYIDCFSDESITGKVGTDIQEGKCTWLAVMALQRCNAEQRSLFEQCYGSSEPIDVQRIKQLYETLELPLLYKEYERNVYNRVLERANNAASGALPSALILRLFNLIHKRKG</sequence>